<organism evidence="2 3">
    <name type="scientific">Insolitispirillum peregrinum</name>
    <dbReference type="NCBI Taxonomy" id="80876"/>
    <lineage>
        <taxon>Bacteria</taxon>
        <taxon>Pseudomonadati</taxon>
        <taxon>Pseudomonadota</taxon>
        <taxon>Alphaproteobacteria</taxon>
        <taxon>Rhodospirillales</taxon>
        <taxon>Novispirillaceae</taxon>
        <taxon>Insolitispirillum</taxon>
    </lineage>
</organism>
<name>A0A1N7LIK6_9PROT</name>
<accession>A0A1N7LIK6</accession>
<dbReference type="InterPro" id="IPR032792">
    <property type="entry name" value="AGL_glucanoTrfase"/>
</dbReference>
<dbReference type="EMBL" id="FTOA01000003">
    <property type="protein sequence ID" value="SIS73637.1"/>
    <property type="molecule type" value="Genomic_DNA"/>
</dbReference>
<proteinExistence type="predicted"/>
<sequence>MSEAVGLRAPRIYNLFPPLTGSIPDWSRHILRVRDMGFNWIYINPFHYPGFSGSLYAVKDYYRLNPMLRGPAYASDDDLLRGFIESAGSHGLSVIMDLVINHTSRDSTLVHEHPDWFQRDPDGNLVSPCASHPDDPDKRTVWGDLAALDYHPRPQRAALVGYFCSVVRHYARLGMRAFRCDAAHRIPADVWLAIMAAAHQENPDILFFAETLGCTPDEVEALRPARFDYLFNSSKWWDGEAPWLLDHYEQFRDLAPSVSFPESHDTARLAAETEASGVSSVKLIAEVQRYRYLFSAMFSSAVMMPMGYEFGFTRPMNVVTSRPEQWENARFDISPYVAEVNRLKASLSVLNREGPQQRLASPSGAYALLRRNNHGAEWVLTVINPPHNGTACLALDRDPIGRRAACGIDVTPAFPAGGSTADLAVLVLRGGEIRVFTGTTEPEEPLADL</sequence>
<dbReference type="GO" id="GO:0005975">
    <property type="term" value="P:carbohydrate metabolic process"/>
    <property type="evidence" value="ECO:0007669"/>
    <property type="project" value="InterPro"/>
</dbReference>
<gene>
    <name evidence="2" type="ORF">SAMN05421779_103349</name>
</gene>
<dbReference type="PANTHER" id="PTHR47786">
    <property type="entry name" value="ALPHA-1,4-GLUCAN:MALTOSE-1-PHOSPHATE MALTOSYLTRANSFERASE"/>
    <property type="match status" value="1"/>
</dbReference>
<dbReference type="Proteomes" id="UP000185678">
    <property type="component" value="Unassembled WGS sequence"/>
</dbReference>
<dbReference type="InterPro" id="IPR006047">
    <property type="entry name" value="GH13_cat_dom"/>
</dbReference>
<reference evidence="2 3" key="1">
    <citation type="submission" date="2017-01" db="EMBL/GenBank/DDBJ databases">
        <authorList>
            <person name="Mah S.A."/>
            <person name="Swanson W.J."/>
            <person name="Moy G.W."/>
            <person name="Vacquier V.D."/>
        </authorList>
    </citation>
    <scope>NUCLEOTIDE SEQUENCE [LARGE SCALE GENOMIC DNA]</scope>
    <source>
        <strain evidence="2 3">DSM 11589</strain>
    </source>
</reference>
<dbReference type="STRING" id="80876.SAMN05421779_103349"/>
<dbReference type="OrthoDB" id="9805159at2"/>
<dbReference type="InterPro" id="IPR017853">
    <property type="entry name" value="GH"/>
</dbReference>
<evidence type="ECO:0000313" key="3">
    <source>
        <dbReference type="Proteomes" id="UP000185678"/>
    </source>
</evidence>
<evidence type="ECO:0000259" key="1">
    <source>
        <dbReference type="SMART" id="SM00642"/>
    </source>
</evidence>
<keyword evidence="3" id="KW-1185">Reference proteome</keyword>
<feature type="domain" description="Glycosyl hydrolase family 13 catalytic" evidence="1">
    <location>
        <begin position="21"/>
        <end position="344"/>
    </location>
</feature>
<dbReference type="AlphaFoldDB" id="A0A1N7LIK6"/>
<dbReference type="Gene3D" id="3.20.20.80">
    <property type="entry name" value="Glycosidases"/>
    <property type="match status" value="1"/>
</dbReference>
<dbReference type="PANTHER" id="PTHR47786:SF2">
    <property type="entry name" value="GLYCOSYL HYDROLASE FAMILY 13 CATALYTIC DOMAIN-CONTAINING PROTEIN"/>
    <property type="match status" value="1"/>
</dbReference>
<protein>
    <submittedName>
        <fullName evidence="2">Starch synthase (Maltosyl-transferring)</fullName>
    </submittedName>
</protein>
<dbReference type="SMART" id="SM00642">
    <property type="entry name" value="Aamy"/>
    <property type="match status" value="1"/>
</dbReference>
<evidence type="ECO:0000313" key="2">
    <source>
        <dbReference type="EMBL" id="SIS73637.1"/>
    </source>
</evidence>
<dbReference type="Pfam" id="PF14701">
    <property type="entry name" value="hDGE_amylase"/>
    <property type="match status" value="1"/>
</dbReference>
<dbReference type="SUPFAM" id="SSF51445">
    <property type="entry name" value="(Trans)glycosidases"/>
    <property type="match status" value="1"/>
</dbReference>